<organism evidence="1 2">
    <name type="scientific">Cotesia glomerata</name>
    <name type="common">Lepidopteran parasitic wasp</name>
    <name type="synonym">Apanteles glomeratus</name>
    <dbReference type="NCBI Taxonomy" id="32391"/>
    <lineage>
        <taxon>Eukaryota</taxon>
        <taxon>Metazoa</taxon>
        <taxon>Ecdysozoa</taxon>
        <taxon>Arthropoda</taxon>
        <taxon>Hexapoda</taxon>
        <taxon>Insecta</taxon>
        <taxon>Pterygota</taxon>
        <taxon>Neoptera</taxon>
        <taxon>Endopterygota</taxon>
        <taxon>Hymenoptera</taxon>
        <taxon>Apocrita</taxon>
        <taxon>Ichneumonoidea</taxon>
        <taxon>Braconidae</taxon>
        <taxon>Microgastrinae</taxon>
        <taxon>Cotesia</taxon>
    </lineage>
</organism>
<reference evidence="1 2" key="1">
    <citation type="journal article" date="2021" name="J. Hered.">
        <title>A chromosome-level genome assembly of the parasitoid wasp, Cotesia glomerata (Hymenoptera: Braconidae).</title>
        <authorList>
            <person name="Pinto B.J."/>
            <person name="Weis J.J."/>
            <person name="Gamble T."/>
            <person name="Ode P.J."/>
            <person name="Paul R."/>
            <person name="Zaspel J.M."/>
        </authorList>
    </citation>
    <scope>NUCLEOTIDE SEQUENCE [LARGE SCALE GENOMIC DNA]</scope>
    <source>
        <strain evidence="1">CgM1</strain>
    </source>
</reference>
<dbReference type="EMBL" id="JAHXZJ010001119">
    <property type="protein sequence ID" value="KAH0553819.1"/>
    <property type="molecule type" value="Genomic_DNA"/>
</dbReference>
<protein>
    <submittedName>
        <fullName evidence="1">Uncharacterized protein</fullName>
    </submittedName>
</protein>
<keyword evidence="2" id="KW-1185">Reference proteome</keyword>
<dbReference type="Proteomes" id="UP000826195">
    <property type="component" value="Unassembled WGS sequence"/>
</dbReference>
<comment type="caution">
    <text evidence="1">The sequence shown here is derived from an EMBL/GenBank/DDBJ whole genome shotgun (WGS) entry which is preliminary data.</text>
</comment>
<evidence type="ECO:0000313" key="2">
    <source>
        <dbReference type="Proteomes" id="UP000826195"/>
    </source>
</evidence>
<gene>
    <name evidence="1" type="ORF">KQX54_004812</name>
</gene>
<name>A0AAV7INL7_COTGL</name>
<accession>A0AAV7INL7</accession>
<proteinExistence type="predicted"/>
<dbReference type="AlphaFoldDB" id="A0AAV7INL7"/>
<evidence type="ECO:0000313" key="1">
    <source>
        <dbReference type="EMBL" id="KAH0553819.1"/>
    </source>
</evidence>
<sequence length="90" mass="10152">MTKNDCKICELLGERKVPENHGLNHPCHLSSLHQLNYLNINGLNCSQNSSIDYANYGLLNGLYLPQLKDMMLAAYLLRGCKKHPEENAPL</sequence>